<dbReference type="GO" id="GO:0003676">
    <property type="term" value="F:nucleic acid binding"/>
    <property type="evidence" value="ECO:0007669"/>
    <property type="project" value="InterPro"/>
</dbReference>
<dbReference type="PANTHER" id="PTHR33116:SF86">
    <property type="entry name" value="REVERSE TRANSCRIPTASE DOMAIN-CONTAINING PROTEIN"/>
    <property type="match status" value="1"/>
</dbReference>
<reference evidence="3 4" key="1">
    <citation type="submission" date="2024-01" db="EMBL/GenBank/DDBJ databases">
        <title>A telomere-to-telomere, gap-free genome of sweet tea (Lithocarpus litseifolius).</title>
        <authorList>
            <person name="Zhou J."/>
        </authorList>
    </citation>
    <scope>NUCLEOTIDE SEQUENCE [LARGE SCALE GENOMIC DNA]</scope>
    <source>
        <strain evidence="3">Zhou-2022a</strain>
        <tissue evidence="3">Leaf</tissue>
    </source>
</reference>
<accession>A0AAW2C269</accession>
<protein>
    <recommendedName>
        <fullName evidence="5">Reverse transcriptase</fullName>
    </recommendedName>
</protein>
<evidence type="ECO:0000259" key="1">
    <source>
        <dbReference type="Pfam" id="PF13456"/>
    </source>
</evidence>
<dbReference type="Gene3D" id="3.30.420.10">
    <property type="entry name" value="Ribonuclease H-like superfamily/Ribonuclease H"/>
    <property type="match status" value="1"/>
</dbReference>
<dbReference type="CDD" id="cd06222">
    <property type="entry name" value="RNase_H_like"/>
    <property type="match status" value="1"/>
</dbReference>
<evidence type="ECO:0000259" key="2">
    <source>
        <dbReference type="Pfam" id="PF13966"/>
    </source>
</evidence>
<dbReference type="InterPro" id="IPR044730">
    <property type="entry name" value="RNase_H-like_dom_plant"/>
</dbReference>
<dbReference type="Pfam" id="PF13456">
    <property type="entry name" value="RVT_3"/>
    <property type="match status" value="1"/>
</dbReference>
<evidence type="ECO:0000313" key="3">
    <source>
        <dbReference type="EMBL" id="KAK9991150.1"/>
    </source>
</evidence>
<sequence>MLSKARKEILIKTVTQEIPAYTMSVFKLPNTLYDEMTSMVRTFWWGQTNGRNKMAWLLWDKICIPKKDGGLGFLYLKAFNLALLTKQGWRLQTNTHSLVYHVLKARYFPHSDFLHVELGSKPSFAWQSIMAAQDVVKAGSRWEVGDGSSVQICLDKWLPTHTTFRVTSPPGTLPTDSRAHTLIDDETGEWKTDMIQQLFLPVDADAILGIPKSRNHTRDRIIWAYTPRGIFTVNSAYKRTIWSLSILNKIKSFTWRASRNALPTKVNLCHRGVLEEALCEACGLDEETGGHLFWDCTKARETWTEAGLPIDTQGHVGKELLELIVTIAWCVWYTRNKTQYGTTRQSSREIILKARSILENYQLAQLQKPQHKELADTRWIPPDYPWYKINTDAAVFSTTKSVGIGVMVRDHEGSVLAALSKCMPLPLGPLEAEAKAMDEAVSFTKDIGLQDVIFETDSTTILGALSDTSTALASIDNIKKGTHCSLQDFRRTQIQHIRRHGYRPAHILA</sequence>
<organism evidence="3 4">
    <name type="scientific">Lithocarpus litseifolius</name>
    <dbReference type="NCBI Taxonomy" id="425828"/>
    <lineage>
        <taxon>Eukaryota</taxon>
        <taxon>Viridiplantae</taxon>
        <taxon>Streptophyta</taxon>
        <taxon>Embryophyta</taxon>
        <taxon>Tracheophyta</taxon>
        <taxon>Spermatophyta</taxon>
        <taxon>Magnoliopsida</taxon>
        <taxon>eudicotyledons</taxon>
        <taxon>Gunneridae</taxon>
        <taxon>Pentapetalae</taxon>
        <taxon>rosids</taxon>
        <taxon>fabids</taxon>
        <taxon>Fagales</taxon>
        <taxon>Fagaceae</taxon>
        <taxon>Lithocarpus</taxon>
    </lineage>
</organism>
<proteinExistence type="predicted"/>
<evidence type="ECO:0008006" key="5">
    <source>
        <dbReference type="Google" id="ProtNLM"/>
    </source>
</evidence>
<gene>
    <name evidence="3" type="ORF">SO802_026135</name>
</gene>
<name>A0AAW2C269_9ROSI</name>
<dbReference type="InterPro" id="IPR026960">
    <property type="entry name" value="RVT-Znf"/>
</dbReference>
<dbReference type="Proteomes" id="UP001459277">
    <property type="component" value="Unassembled WGS sequence"/>
</dbReference>
<dbReference type="InterPro" id="IPR036397">
    <property type="entry name" value="RNaseH_sf"/>
</dbReference>
<evidence type="ECO:0000313" key="4">
    <source>
        <dbReference type="Proteomes" id="UP001459277"/>
    </source>
</evidence>
<feature type="domain" description="RNase H type-1" evidence="1">
    <location>
        <begin position="390"/>
        <end position="509"/>
    </location>
</feature>
<dbReference type="GO" id="GO:0004523">
    <property type="term" value="F:RNA-DNA hybrid ribonuclease activity"/>
    <property type="evidence" value="ECO:0007669"/>
    <property type="project" value="InterPro"/>
</dbReference>
<keyword evidence="4" id="KW-1185">Reference proteome</keyword>
<dbReference type="PANTHER" id="PTHR33116">
    <property type="entry name" value="REVERSE TRANSCRIPTASE ZINC-BINDING DOMAIN-CONTAINING PROTEIN-RELATED-RELATED"/>
    <property type="match status" value="1"/>
</dbReference>
<dbReference type="EMBL" id="JAZDWU010000009">
    <property type="protein sequence ID" value="KAK9991150.1"/>
    <property type="molecule type" value="Genomic_DNA"/>
</dbReference>
<dbReference type="InterPro" id="IPR012337">
    <property type="entry name" value="RNaseH-like_sf"/>
</dbReference>
<dbReference type="InterPro" id="IPR002156">
    <property type="entry name" value="RNaseH_domain"/>
</dbReference>
<dbReference type="AlphaFoldDB" id="A0AAW2C269"/>
<comment type="caution">
    <text evidence="3">The sequence shown here is derived from an EMBL/GenBank/DDBJ whole genome shotgun (WGS) entry which is preliminary data.</text>
</comment>
<feature type="domain" description="Reverse transcriptase zinc-binding" evidence="2">
    <location>
        <begin position="237"/>
        <end position="303"/>
    </location>
</feature>
<dbReference type="Pfam" id="PF13966">
    <property type="entry name" value="zf-RVT"/>
    <property type="match status" value="1"/>
</dbReference>
<dbReference type="SUPFAM" id="SSF53098">
    <property type="entry name" value="Ribonuclease H-like"/>
    <property type="match status" value="1"/>
</dbReference>